<gene>
    <name evidence="2" type="ORF">PS896_03159</name>
</gene>
<dbReference type="Pfam" id="PF02498">
    <property type="entry name" value="Bro-N"/>
    <property type="match status" value="1"/>
</dbReference>
<dbReference type="AlphaFoldDB" id="A0A5E7L0B6"/>
<organism evidence="2 3">
    <name type="scientific">Pseudomonas fluorescens</name>
    <dbReference type="NCBI Taxonomy" id="294"/>
    <lineage>
        <taxon>Bacteria</taxon>
        <taxon>Pseudomonadati</taxon>
        <taxon>Pseudomonadota</taxon>
        <taxon>Gammaproteobacteria</taxon>
        <taxon>Pseudomonadales</taxon>
        <taxon>Pseudomonadaceae</taxon>
        <taxon>Pseudomonas</taxon>
    </lineage>
</organism>
<dbReference type="SMART" id="SM01040">
    <property type="entry name" value="Bro-N"/>
    <property type="match status" value="1"/>
</dbReference>
<dbReference type="RefSeq" id="WP_122853963.1">
    <property type="nucleotide sequence ID" value="NZ_CABVIN010000004.1"/>
</dbReference>
<dbReference type="Proteomes" id="UP000377224">
    <property type="component" value="Unassembled WGS sequence"/>
</dbReference>
<evidence type="ECO:0000313" key="2">
    <source>
        <dbReference type="EMBL" id="VVP07540.1"/>
    </source>
</evidence>
<dbReference type="EMBL" id="CABVIN010000004">
    <property type="protein sequence ID" value="VVP07540.1"/>
    <property type="molecule type" value="Genomic_DNA"/>
</dbReference>
<name>A0A5E7L0B6_PSEFL</name>
<accession>A0A5E7L0B6</accession>
<dbReference type="PANTHER" id="PTHR36180:SF2">
    <property type="entry name" value="BRO FAMILY PROTEIN"/>
    <property type="match status" value="1"/>
</dbReference>
<dbReference type="InterPro" id="IPR003497">
    <property type="entry name" value="BRO_N_domain"/>
</dbReference>
<feature type="domain" description="Bro-N" evidence="1">
    <location>
        <begin position="1"/>
        <end position="107"/>
    </location>
</feature>
<protein>
    <recommendedName>
        <fullName evidence="1">Bro-N domain-containing protein</fullName>
    </recommendedName>
</protein>
<sequence length="186" mass="22139">MSDPCSVTVFSRHNLSLHALLLENQPWFSARDVGRLMGFHLNDRVVNKLDSDQRRVVWIEYFREPEQHLMLSESGVYALLVYHYVPGNRLLREWLTNEVVPTLRDAADLGDSNRPMLSLLDWPEMSLSLLHWQDEGWIRLRDMPHLLNDRPRRRTIETNPWWRRIVNTLQLSTHSLRSNHRKPSDR</sequence>
<dbReference type="PANTHER" id="PTHR36180">
    <property type="entry name" value="DNA-BINDING PROTEIN-RELATED-RELATED"/>
    <property type="match status" value="1"/>
</dbReference>
<evidence type="ECO:0000313" key="3">
    <source>
        <dbReference type="Proteomes" id="UP000377224"/>
    </source>
</evidence>
<dbReference type="PROSITE" id="PS51750">
    <property type="entry name" value="BRO_N"/>
    <property type="match status" value="1"/>
</dbReference>
<reference evidence="2 3" key="1">
    <citation type="submission" date="2019-09" db="EMBL/GenBank/DDBJ databases">
        <authorList>
            <person name="Chandra G."/>
            <person name="Truman W A."/>
        </authorList>
    </citation>
    <scope>NUCLEOTIDE SEQUENCE [LARGE SCALE GENOMIC DNA]</scope>
    <source>
        <strain evidence="2">PS896</strain>
    </source>
</reference>
<evidence type="ECO:0000259" key="1">
    <source>
        <dbReference type="PROSITE" id="PS51750"/>
    </source>
</evidence>
<proteinExistence type="predicted"/>